<protein>
    <recommendedName>
        <fullName evidence="2">BZIP domain-containing protein</fullName>
    </recommendedName>
</protein>
<gene>
    <name evidence="3" type="ORF">D9756_005466</name>
</gene>
<dbReference type="Gene3D" id="1.20.5.170">
    <property type="match status" value="1"/>
</dbReference>
<dbReference type="InterPro" id="IPR046347">
    <property type="entry name" value="bZIP_sf"/>
</dbReference>
<dbReference type="OrthoDB" id="674948at2759"/>
<feature type="region of interest" description="Disordered" evidence="1">
    <location>
        <begin position="39"/>
        <end position="67"/>
    </location>
</feature>
<dbReference type="Proteomes" id="UP000559027">
    <property type="component" value="Unassembled WGS sequence"/>
</dbReference>
<evidence type="ECO:0000313" key="4">
    <source>
        <dbReference type="Proteomes" id="UP000559027"/>
    </source>
</evidence>
<name>A0A8H5D7C6_9AGAR</name>
<evidence type="ECO:0000256" key="1">
    <source>
        <dbReference type="SAM" id="MobiDB-lite"/>
    </source>
</evidence>
<dbReference type="EMBL" id="JAACJO010000008">
    <property type="protein sequence ID" value="KAF5354891.1"/>
    <property type="molecule type" value="Genomic_DNA"/>
</dbReference>
<feature type="region of interest" description="Disordered" evidence="1">
    <location>
        <begin position="80"/>
        <end position="130"/>
    </location>
</feature>
<evidence type="ECO:0000259" key="2">
    <source>
        <dbReference type="PROSITE" id="PS50217"/>
    </source>
</evidence>
<dbReference type="SMART" id="SM00338">
    <property type="entry name" value="BRLZ"/>
    <property type="match status" value="1"/>
</dbReference>
<dbReference type="Pfam" id="PF00170">
    <property type="entry name" value="bZIP_1"/>
    <property type="match status" value="1"/>
</dbReference>
<feature type="compositionally biased region" description="Polar residues" evidence="1">
    <location>
        <begin position="240"/>
        <end position="257"/>
    </location>
</feature>
<evidence type="ECO:0000313" key="3">
    <source>
        <dbReference type="EMBL" id="KAF5354891.1"/>
    </source>
</evidence>
<feature type="compositionally biased region" description="Polar residues" evidence="1">
    <location>
        <begin position="221"/>
        <end position="230"/>
    </location>
</feature>
<dbReference type="PROSITE" id="PS50217">
    <property type="entry name" value="BZIP"/>
    <property type="match status" value="1"/>
</dbReference>
<dbReference type="InterPro" id="IPR004827">
    <property type="entry name" value="bZIP"/>
</dbReference>
<dbReference type="CDD" id="cd14812">
    <property type="entry name" value="bZIP_u3"/>
    <property type="match status" value="1"/>
</dbReference>
<feature type="compositionally biased region" description="Low complexity" evidence="1">
    <location>
        <begin position="388"/>
        <end position="408"/>
    </location>
</feature>
<dbReference type="AlphaFoldDB" id="A0A8H5D7C6"/>
<keyword evidence="4" id="KW-1185">Reference proteome</keyword>
<organism evidence="3 4">
    <name type="scientific">Leucocoprinus leucothites</name>
    <dbReference type="NCBI Taxonomy" id="201217"/>
    <lineage>
        <taxon>Eukaryota</taxon>
        <taxon>Fungi</taxon>
        <taxon>Dikarya</taxon>
        <taxon>Basidiomycota</taxon>
        <taxon>Agaricomycotina</taxon>
        <taxon>Agaricomycetes</taxon>
        <taxon>Agaricomycetidae</taxon>
        <taxon>Agaricales</taxon>
        <taxon>Agaricineae</taxon>
        <taxon>Agaricaceae</taxon>
        <taxon>Leucocoprinus</taxon>
    </lineage>
</organism>
<proteinExistence type="predicted"/>
<comment type="caution">
    <text evidence="3">The sequence shown here is derived from an EMBL/GenBank/DDBJ whole genome shotgun (WGS) entry which is preliminary data.</text>
</comment>
<feature type="compositionally biased region" description="Low complexity" evidence="1">
    <location>
        <begin position="422"/>
        <end position="438"/>
    </location>
</feature>
<feature type="region of interest" description="Disordered" evidence="1">
    <location>
        <begin position="219"/>
        <end position="258"/>
    </location>
</feature>
<sequence>MSLSLNQILAHDAPLLSPVSPTMTDFAWDVPFYHHPMPSPAPSNPSTSSPVQPSRALKSRMSPEDALPDACVSTQQLFELTSPPSPALSQASVPSQPMAPAQQSHKRSASPTPAPVKKPRAQGERICSKDFIPPDVTGLTKREARLVKNRAAAFLSRQRKREEFETMEHRVAELESENARLLALTQTSQESTGPKALVSEVEQLKAELAAARNRERELSAQLASRASPSIQEPPVKLEASDSNSFLSSPARTSNMPSPNKAGASLGLMVLLCALPTLLSMPMHNAPNTSFTIPTPLPPSAASSFDLNSYLPTEYDWSRSTASSIMDLDTDHHQHHRKLSSTASASTTRRLEFSSDLDAETAGGLGNLDISFDASPSESGKIRVRIHNSASTASSRATSPGATSSSSSSWDSDGIIRNDGTYSVPSPSSISSTSSSVSTSAFSPIATSDPFFGIGGSNDFGLGLGLFGDSGNFGNWSPNSDDFSYSSLPSAVVTGSGGCSVTQEINTAAGFADLGNGEFAIPDPQAQGQKRRVRIALKSMPHAGGAEGGEWEVQIC</sequence>
<feature type="domain" description="BZIP" evidence="2">
    <location>
        <begin position="139"/>
        <end position="181"/>
    </location>
</feature>
<reference evidence="3 4" key="1">
    <citation type="journal article" date="2020" name="ISME J.">
        <title>Uncovering the hidden diversity of litter-decomposition mechanisms in mushroom-forming fungi.</title>
        <authorList>
            <person name="Floudas D."/>
            <person name="Bentzer J."/>
            <person name="Ahren D."/>
            <person name="Johansson T."/>
            <person name="Persson P."/>
            <person name="Tunlid A."/>
        </authorList>
    </citation>
    <scope>NUCLEOTIDE SEQUENCE [LARGE SCALE GENOMIC DNA]</scope>
    <source>
        <strain evidence="3 4">CBS 146.42</strain>
    </source>
</reference>
<dbReference type="GO" id="GO:0003700">
    <property type="term" value="F:DNA-binding transcription factor activity"/>
    <property type="evidence" value="ECO:0007669"/>
    <property type="project" value="InterPro"/>
</dbReference>
<feature type="region of interest" description="Disordered" evidence="1">
    <location>
        <begin position="388"/>
        <end position="438"/>
    </location>
</feature>
<dbReference type="SUPFAM" id="SSF57959">
    <property type="entry name" value="Leucine zipper domain"/>
    <property type="match status" value="1"/>
</dbReference>
<accession>A0A8H5D7C6</accession>